<evidence type="ECO:0000256" key="3">
    <source>
        <dbReference type="ARBA" id="ARBA00023180"/>
    </source>
</evidence>
<evidence type="ECO:0000256" key="2">
    <source>
        <dbReference type="ARBA" id="ARBA00022679"/>
    </source>
</evidence>
<sequence length="470" mass="51031">MNASVCDSEGDVWDGTGNLYRMNTWVRHPVHKLEAWCQESQGRGIRHYNRLASAVHRVSFMYFHFMTEALPRIAKLAPHLVADPELKLLTYGGAFERAWIQKLGIRSQQLVAFDPLFAYHADELLVTNPVEIARTPREDLRAMLGQLGLPEPPPPAERNDLVYVSRRLANDRLQTNEESLLDALRAEAPALGLRLVVHDGNPGLTPDDTVAMFRRARVVMGPNGAGLAHMLFAPPGTALIELMFINNTGMDLWHLANALNQSYYMVPMPRSFWLDPGSDVPIEQAVATLRWALGRERAGAPACAPGLAPKGNGDHGCAPCPPGTFSTGYDGACLPCSPGWVAEGSGGDHCSICTTDSYAPDATRCVACPAGTLTAMPGSTKPEECLDPVALERVKGSWMPVDQVVAKVSAYFLSYQAAVRRSVGGNHLVRFDALPVRLKDRVLSELDVCTRTQLGSQHATGILSASASCN</sequence>
<dbReference type="GO" id="GO:0005794">
    <property type="term" value="C:Golgi apparatus"/>
    <property type="evidence" value="ECO:0007669"/>
    <property type="project" value="UniProtKB-ARBA"/>
</dbReference>
<keyword evidence="2" id="KW-0808">Transferase</keyword>
<keyword evidence="1" id="KW-0328">Glycosyltransferase</keyword>
<evidence type="ECO:0000313" key="5">
    <source>
        <dbReference type="EMBL" id="KXZ51872.1"/>
    </source>
</evidence>
<dbReference type="InterPro" id="IPR049625">
    <property type="entry name" value="Glyco_transf_61_cat"/>
</dbReference>
<reference evidence="6" key="1">
    <citation type="journal article" date="2016" name="Nat. Commun.">
        <title>The Gonium pectorale genome demonstrates co-option of cell cycle regulation during the evolution of multicellularity.</title>
        <authorList>
            <person name="Hanschen E.R."/>
            <person name="Marriage T.N."/>
            <person name="Ferris P.J."/>
            <person name="Hamaji T."/>
            <person name="Toyoda A."/>
            <person name="Fujiyama A."/>
            <person name="Neme R."/>
            <person name="Noguchi H."/>
            <person name="Minakuchi Y."/>
            <person name="Suzuki M."/>
            <person name="Kawai-Toyooka H."/>
            <person name="Smith D.R."/>
            <person name="Sparks H."/>
            <person name="Anderson J."/>
            <person name="Bakaric R."/>
            <person name="Luria V."/>
            <person name="Karger A."/>
            <person name="Kirschner M.W."/>
            <person name="Durand P.M."/>
            <person name="Michod R.E."/>
            <person name="Nozaki H."/>
            <person name="Olson B.J."/>
        </authorList>
    </citation>
    <scope>NUCLEOTIDE SEQUENCE [LARGE SCALE GENOMIC DNA]</scope>
    <source>
        <strain evidence="6">NIES-2863</strain>
    </source>
</reference>
<evidence type="ECO:0000259" key="4">
    <source>
        <dbReference type="Pfam" id="PF04577"/>
    </source>
</evidence>
<evidence type="ECO:0000313" key="6">
    <source>
        <dbReference type="Proteomes" id="UP000075714"/>
    </source>
</evidence>
<proteinExistence type="predicted"/>
<gene>
    <name evidence="5" type="ORF">GPECTOR_11g308</name>
</gene>
<evidence type="ECO:0000256" key="1">
    <source>
        <dbReference type="ARBA" id="ARBA00022676"/>
    </source>
</evidence>
<dbReference type="Proteomes" id="UP000075714">
    <property type="component" value="Unassembled WGS sequence"/>
</dbReference>
<dbReference type="EMBL" id="LSYV01000012">
    <property type="protein sequence ID" value="KXZ51872.1"/>
    <property type="molecule type" value="Genomic_DNA"/>
</dbReference>
<dbReference type="GO" id="GO:0016763">
    <property type="term" value="F:pentosyltransferase activity"/>
    <property type="evidence" value="ECO:0007669"/>
    <property type="project" value="UniProtKB-ARBA"/>
</dbReference>
<accession>A0A150GQ55</accession>
<dbReference type="InterPro" id="IPR009030">
    <property type="entry name" value="Growth_fac_rcpt_cys_sf"/>
</dbReference>
<dbReference type="PANTHER" id="PTHR20961">
    <property type="entry name" value="GLYCOSYLTRANSFERASE"/>
    <property type="match status" value="1"/>
</dbReference>
<dbReference type="InterPro" id="IPR007657">
    <property type="entry name" value="Glycosyltransferase_61"/>
</dbReference>
<dbReference type="OrthoDB" id="512913at2759"/>
<keyword evidence="6" id="KW-1185">Reference proteome</keyword>
<comment type="caution">
    <text evidence="5">The sequence shown here is derived from an EMBL/GenBank/DDBJ whole genome shotgun (WGS) entry which is preliminary data.</text>
</comment>
<organism evidence="5 6">
    <name type="scientific">Gonium pectorale</name>
    <name type="common">Green alga</name>
    <dbReference type="NCBI Taxonomy" id="33097"/>
    <lineage>
        <taxon>Eukaryota</taxon>
        <taxon>Viridiplantae</taxon>
        <taxon>Chlorophyta</taxon>
        <taxon>core chlorophytes</taxon>
        <taxon>Chlorophyceae</taxon>
        <taxon>CS clade</taxon>
        <taxon>Chlamydomonadales</taxon>
        <taxon>Volvocaceae</taxon>
        <taxon>Gonium</taxon>
    </lineage>
</organism>
<dbReference type="Pfam" id="PF04577">
    <property type="entry name" value="Glyco_transf_61"/>
    <property type="match status" value="1"/>
</dbReference>
<keyword evidence="3" id="KW-0325">Glycoprotein</keyword>
<dbReference type="AlphaFoldDB" id="A0A150GQ55"/>
<protein>
    <recommendedName>
        <fullName evidence="4">Glycosyltransferase 61 catalytic domain-containing protein</fullName>
    </recommendedName>
</protein>
<dbReference type="SMART" id="SM01411">
    <property type="entry name" value="Ephrin_rec_like"/>
    <property type="match status" value="2"/>
</dbReference>
<dbReference type="Gene3D" id="2.10.50.10">
    <property type="entry name" value="Tumor Necrosis Factor Receptor, subunit A, domain 2"/>
    <property type="match status" value="1"/>
</dbReference>
<dbReference type="SUPFAM" id="SSF57184">
    <property type="entry name" value="Growth factor receptor domain"/>
    <property type="match status" value="1"/>
</dbReference>
<feature type="domain" description="Glycosyltransferase 61 catalytic" evidence="4">
    <location>
        <begin position="62"/>
        <end position="240"/>
    </location>
</feature>
<name>A0A150GQ55_GONPE</name>